<evidence type="ECO:0000313" key="2">
    <source>
        <dbReference type="Proteomes" id="UP001172680"/>
    </source>
</evidence>
<dbReference type="Proteomes" id="UP001172680">
    <property type="component" value="Unassembled WGS sequence"/>
</dbReference>
<gene>
    <name evidence="1" type="ORF">H2199_005720</name>
</gene>
<sequence length="1084" mass="116952">MNTIRTSSREAIMLKEVAQCDVLWELSRSDMHPDVKADQWDGRPGTLPLPPDVRPAPAYVSLVAASETATNYHNAQSRSSHEDEGPKFEIARFADKALALINFFLDSQLYSILSIARSDSLSAVRPAVSDVLKPKLAREAISAADEGLREFLDDGEEEELSRHTDRDPNWNTEAVWKRTRLRVMVYSRLGEMDEDEEEQYLNQEARLATSSPGMPTFNDADLTSWATANFLTSIIEYLAEQLLRISAEAAYSRHMAKLRRSEQSPTGPTVHGTAERITVEEIDVEKIALNPTLGRLWRIWRKRSRHSRTPGSPLFSRGSSFASPSAFSASASRPESVRTADDSFFTTEGAHIRSKDSGSTVGSKKARLSDPAQVPLPLPPNDVAEIEVPGLAKQGDDDSDTTQTPTLEKPQRPLSAFHPQKSLHNGSSASDRPRPSSMPSGERQQLAWAKKANGKGPASQTAADTAPQRSSYPEAAKSSDEQMDHGVAVGVLAGTTALAAAAVATAVGTSPERPVTAGSPQVRSQESASPPDDKGKQREPKPDLTSNGPVESEASWNTSRFSDATDASATIQDSPERRPSKEMPFYSRAVDGTADDEETGAPRTADSAAPAFGFNYEFGLARGSADANERHAFSSPVVSRPPNIFSSGNSSVPRDVLGFHSSPGPGTSNRKASLPRLPGTNDLNRFYGFDTAKTPDSEQDDERPFDETPGSDGFGVNSRYSNAILEQFRALERDAQTSSTLDKPDKRRKLSSDSSNGSSGSNTTSILGGDSAKPYRGGQGYVDHSSSSKRGAERVGGGLNMEDRRGDVEQRDEDAIEPAVGPNANDDDDDTPGYPLMNPPKKPRPRMQARDASGAGSGTTDLIDFFKQGPPVAHSEGEHRIPRSVAPFRSTMDSEDFEEAGNASAAASAKASENSRTGLLPPLNVRQNLTVPGQHKPIQRRRVRDPYAIESDDEEEDLAPPPPRREEMDLADFLTSVEPPLNAPPRPVEVRTATPPLSLTSAAPAVISSRAVGGPRAKSLAKPAGSKEMRRDNTSDLADFLKTTAPPSAAPGSLVRLAPPPVARAARRRSATSGRRRRRLLALA</sequence>
<protein>
    <submittedName>
        <fullName evidence="1">Uncharacterized protein</fullName>
    </submittedName>
</protein>
<accession>A0ACC2Z1F1</accession>
<organism evidence="1 2">
    <name type="scientific">Coniosporium tulheliwenetii</name>
    <dbReference type="NCBI Taxonomy" id="3383036"/>
    <lineage>
        <taxon>Eukaryota</taxon>
        <taxon>Fungi</taxon>
        <taxon>Dikarya</taxon>
        <taxon>Ascomycota</taxon>
        <taxon>Pezizomycotina</taxon>
        <taxon>Dothideomycetes</taxon>
        <taxon>Dothideomycetes incertae sedis</taxon>
        <taxon>Coniosporium</taxon>
    </lineage>
</organism>
<evidence type="ECO:0000313" key="1">
    <source>
        <dbReference type="EMBL" id="KAJ9641052.1"/>
    </source>
</evidence>
<reference evidence="1" key="1">
    <citation type="submission" date="2022-10" db="EMBL/GenBank/DDBJ databases">
        <title>Culturing micro-colonial fungi from biological soil crusts in the Mojave desert and describing Neophaeococcomyces mojavensis, and introducing the new genera and species Taxawa tesnikishii.</title>
        <authorList>
            <person name="Kurbessoian T."/>
            <person name="Stajich J.E."/>
        </authorList>
    </citation>
    <scope>NUCLEOTIDE SEQUENCE</scope>
    <source>
        <strain evidence="1">JES_115</strain>
    </source>
</reference>
<comment type="caution">
    <text evidence="1">The sequence shown here is derived from an EMBL/GenBank/DDBJ whole genome shotgun (WGS) entry which is preliminary data.</text>
</comment>
<name>A0ACC2Z1F1_9PEZI</name>
<keyword evidence="2" id="KW-1185">Reference proteome</keyword>
<dbReference type="EMBL" id="JAPDRP010000016">
    <property type="protein sequence ID" value="KAJ9641052.1"/>
    <property type="molecule type" value="Genomic_DNA"/>
</dbReference>
<proteinExistence type="predicted"/>